<protein>
    <submittedName>
        <fullName evidence="9">Putative membrane protein</fullName>
    </submittedName>
</protein>
<dbReference type="EMBL" id="AORV01000068">
    <property type="protein sequence ID" value="EMS69318.1"/>
    <property type="molecule type" value="Genomic_DNA"/>
</dbReference>
<comment type="similarity">
    <text evidence="2">Belongs to the UPF0702 family.</text>
</comment>
<evidence type="ECO:0000256" key="4">
    <source>
        <dbReference type="ARBA" id="ARBA00022692"/>
    </source>
</evidence>
<reference evidence="9 10" key="1">
    <citation type="journal article" date="2013" name="Genome Announc.">
        <title>Draft Genome Sequence of the Cellulolytic, Mesophilic, Anaerobic Bacterium Clostridium termitidis Strain CT1112 (DSM 5398).</title>
        <authorList>
            <person name="Lal S."/>
            <person name="Ramachandran U."/>
            <person name="Zhang X."/>
            <person name="Munir R."/>
            <person name="Sparling R."/>
            <person name="Levin D.B."/>
        </authorList>
    </citation>
    <scope>NUCLEOTIDE SEQUENCE [LARGE SCALE GENOMIC DNA]</scope>
    <source>
        <strain evidence="9 10">CT1112</strain>
    </source>
</reference>
<dbReference type="PATRIC" id="fig|1195236.3.peg.5254"/>
<keyword evidence="5 7" id="KW-1133">Transmembrane helix</keyword>
<evidence type="ECO:0000256" key="2">
    <source>
        <dbReference type="ARBA" id="ARBA00006448"/>
    </source>
</evidence>
<evidence type="ECO:0000256" key="3">
    <source>
        <dbReference type="ARBA" id="ARBA00022475"/>
    </source>
</evidence>
<evidence type="ECO:0000256" key="1">
    <source>
        <dbReference type="ARBA" id="ARBA00004651"/>
    </source>
</evidence>
<name>S0FLG4_RUMCE</name>
<dbReference type="InterPro" id="IPR023090">
    <property type="entry name" value="UPF0702_alpha/beta_dom_sf"/>
</dbReference>
<dbReference type="Pfam" id="PF07870">
    <property type="entry name" value="DUF1657"/>
    <property type="match status" value="1"/>
</dbReference>
<evidence type="ECO:0000256" key="7">
    <source>
        <dbReference type="SAM" id="Phobius"/>
    </source>
</evidence>
<evidence type="ECO:0000256" key="6">
    <source>
        <dbReference type="ARBA" id="ARBA00023136"/>
    </source>
</evidence>
<dbReference type="PANTHER" id="PTHR34582">
    <property type="entry name" value="UPF0702 TRANSMEMBRANE PROTEIN YCAP"/>
    <property type="match status" value="1"/>
</dbReference>
<evidence type="ECO:0000313" key="9">
    <source>
        <dbReference type="EMBL" id="EMS69318.1"/>
    </source>
</evidence>
<dbReference type="RefSeq" id="WP_004630645.1">
    <property type="nucleotide sequence ID" value="NZ_AORV01000068.1"/>
</dbReference>
<keyword evidence="3" id="KW-1003">Cell membrane</keyword>
<gene>
    <name evidence="9" type="ORF">CTER_5059</name>
</gene>
<keyword evidence="6 7" id="KW-0472">Membrane</keyword>
<feature type="transmembrane region" description="Helical" evidence="7">
    <location>
        <begin position="59"/>
        <end position="79"/>
    </location>
</feature>
<dbReference type="InterPro" id="IPR012452">
    <property type="entry name" value="DUF1657"/>
</dbReference>
<dbReference type="PANTHER" id="PTHR34582:SF7">
    <property type="entry name" value="UPF0702 TRANSMEMBRANE PROTEIN YDFS"/>
    <property type="match status" value="1"/>
</dbReference>
<dbReference type="AlphaFoldDB" id="S0FLG4"/>
<keyword evidence="10" id="KW-1185">Reference proteome</keyword>
<dbReference type="Pfam" id="PF04239">
    <property type="entry name" value="DUF421"/>
    <property type="match status" value="1"/>
</dbReference>
<organism evidence="9 10">
    <name type="scientific">Ruminiclostridium cellobioparum subsp. termitidis CT1112</name>
    <dbReference type="NCBI Taxonomy" id="1195236"/>
    <lineage>
        <taxon>Bacteria</taxon>
        <taxon>Bacillati</taxon>
        <taxon>Bacillota</taxon>
        <taxon>Clostridia</taxon>
        <taxon>Eubacteriales</taxon>
        <taxon>Oscillospiraceae</taxon>
        <taxon>Ruminiclostridium</taxon>
    </lineage>
</organism>
<feature type="domain" description="YetF C-terminal" evidence="8">
    <location>
        <begin position="82"/>
        <end position="214"/>
    </location>
</feature>
<dbReference type="Gene3D" id="3.30.240.20">
    <property type="entry name" value="bsu07140 like domains"/>
    <property type="match status" value="2"/>
</dbReference>
<comment type="subcellular location">
    <subcellularLocation>
        <location evidence="1">Cell membrane</location>
        <topology evidence="1">Multi-pass membrane protein</topology>
    </subcellularLocation>
</comment>
<dbReference type="InterPro" id="IPR007353">
    <property type="entry name" value="DUF421"/>
</dbReference>
<dbReference type="eggNOG" id="COG2323">
    <property type="taxonomic scope" value="Bacteria"/>
</dbReference>
<dbReference type="GO" id="GO:0005886">
    <property type="term" value="C:plasma membrane"/>
    <property type="evidence" value="ECO:0007669"/>
    <property type="project" value="UniProtKB-SubCell"/>
</dbReference>
<keyword evidence="4 7" id="KW-0812">Transmembrane</keyword>
<evidence type="ECO:0000256" key="5">
    <source>
        <dbReference type="ARBA" id="ARBA00022989"/>
    </source>
</evidence>
<sequence>MQMWLEILLRTISMFILTLVLVRLMGKRNISRMTPFNLISYVVIAIIAALISVNVITNIAFGVISLAVWALVPVVLDLLSLKSKWLHDLISGRETVLIKHGKIMEDNLHQLKLTGEELLRELRHKDVFSFSDVEFAVMETTGEINVFPKSDKKPVTAHDLDRKVSPLAEPQTVILDGNILNEPLASLGLNREWLRLQLENTGVSLDNVFIGQVDSFGDLYLDLFDDSIVLPQPRVREMIYANIEKCHASLMTFALETKNKDAKSMYIRNAKKLRQLLEKLEPYLLR</sequence>
<evidence type="ECO:0000259" key="8">
    <source>
        <dbReference type="Pfam" id="PF04239"/>
    </source>
</evidence>
<comment type="caution">
    <text evidence="9">The sequence shown here is derived from an EMBL/GenBank/DDBJ whole genome shotgun (WGS) entry which is preliminary data.</text>
</comment>
<accession>S0FLG4</accession>
<dbReference type="STRING" id="1195236.CTER_5059"/>
<evidence type="ECO:0000313" key="10">
    <source>
        <dbReference type="Proteomes" id="UP000014155"/>
    </source>
</evidence>
<dbReference type="Proteomes" id="UP000014155">
    <property type="component" value="Unassembled WGS sequence"/>
</dbReference>
<proteinExistence type="inferred from homology"/>
<feature type="transmembrane region" description="Helical" evidence="7">
    <location>
        <begin position="7"/>
        <end position="24"/>
    </location>
</feature>